<proteinExistence type="predicted"/>
<gene>
    <name evidence="2" type="ORF">vBDshSR26L_38</name>
</gene>
<evidence type="ECO:0000256" key="1">
    <source>
        <dbReference type="SAM" id="Coils"/>
    </source>
</evidence>
<dbReference type="EMBL" id="PP882867">
    <property type="protein sequence ID" value="XBW75353.1"/>
    <property type="molecule type" value="Genomic_DNA"/>
</dbReference>
<sequence length="126" mass="14333">MLNGIRTLMSVDALAARVAELEEQNKRLREEASRKLFQTSFHEVKSGLIVKDNLRDFIFERSAEALEPIVSEHLVKCLQAAARSKRPTHGGRDFYVDAAIADHCDMQVEVTLPEQRTSFRVAGFFR</sequence>
<name>A0AAU7VGD7_9CAUD</name>
<protein>
    <submittedName>
        <fullName evidence="2">Uncharacterized protein</fullName>
    </submittedName>
</protein>
<organism evidence="2">
    <name type="scientific">Dinoroseobacter phage vB_DshS_R26L</name>
    <dbReference type="NCBI Taxonomy" id="3161158"/>
    <lineage>
        <taxon>Viruses</taxon>
        <taxon>Duplodnaviria</taxon>
        <taxon>Heunggongvirae</taxon>
        <taxon>Uroviricota</taxon>
        <taxon>Caudoviricetes</taxon>
        <taxon>Nanhaivirus</taxon>
    </lineage>
</organism>
<feature type="coiled-coil region" evidence="1">
    <location>
        <begin position="11"/>
        <end position="38"/>
    </location>
</feature>
<accession>A0AAU7VGD7</accession>
<evidence type="ECO:0000313" key="2">
    <source>
        <dbReference type="EMBL" id="XBW75353.1"/>
    </source>
</evidence>
<reference evidence="2" key="1">
    <citation type="submission" date="2024-06" db="EMBL/GenBank/DDBJ databases">
        <authorList>
            <person name="Lu L."/>
            <person name="Wei N."/>
            <person name="Zhang R."/>
        </authorList>
    </citation>
    <scope>NUCLEOTIDE SEQUENCE</scope>
</reference>
<keyword evidence="1" id="KW-0175">Coiled coil</keyword>